<reference evidence="1" key="1">
    <citation type="submission" date="2023-05" db="EMBL/GenBank/DDBJ databases">
        <authorList>
            <consortium name="ELIXIR-Norway"/>
        </authorList>
    </citation>
    <scope>NUCLEOTIDE SEQUENCE</scope>
</reference>
<proteinExistence type="predicted"/>
<evidence type="ECO:0000313" key="2">
    <source>
        <dbReference type="Proteomes" id="UP001162501"/>
    </source>
</evidence>
<gene>
    <name evidence="1" type="ORF">MRATA1EN3_LOCUS13266</name>
</gene>
<dbReference type="EMBL" id="OX596107">
    <property type="protein sequence ID" value="CAI9702053.1"/>
    <property type="molecule type" value="Genomic_DNA"/>
</dbReference>
<protein>
    <submittedName>
        <fullName evidence="1">Uncharacterized protein</fullName>
    </submittedName>
</protein>
<organism evidence="1 2">
    <name type="scientific">Rangifer tarandus platyrhynchus</name>
    <name type="common">Svalbard reindeer</name>
    <dbReference type="NCBI Taxonomy" id="3082113"/>
    <lineage>
        <taxon>Eukaryota</taxon>
        <taxon>Metazoa</taxon>
        <taxon>Chordata</taxon>
        <taxon>Craniata</taxon>
        <taxon>Vertebrata</taxon>
        <taxon>Euteleostomi</taxon>
        <taxon>Mammalia</taxon>
        <taxon>Eutheria</taxon>
        <taxon>Laurasiatheria</taxon>
        <taxon>Artiodactyla</taxon>
        <taxon>Ruminantia</taxon>
        <taxon>Pecora</taxon>
        <taxon>Cervidae</taxon>
        <taxon>Odocoileinae</taxon>
        <taxon>Rangifer</taxon>
    </lineage>
</organism>
<sequence length="437" mass="45744">MGWGEGVVQKEKGREPADGGEGGDEAGGGSGSRSPPPRARGDVDRCAGGVGRSDDRILEAEDTQQGPRLLEHHRVYGSQCAADATREHGQRRAGVRAPARAPPAALRPAHPGTSSPKARPEALHVLAAGPPPQRLSFCPSAPRPILTLTLDPAPHSVDVPAASLVKTPPKCRIGAIASRTRGWRPASAGNYLGPLLIVFTGFPFNVMLLLLKEQGFVNMHLASAMPSSCLSERTGSREYDTSNTEQDSVQCYSHSDAPSQVLKTTAVSAFGGEQQASAGAPRRLSRGPGLRGRSRQAALARLALEPGSSPSLAGPGWDGRAYGVCAAPRSPGAEREAGPEGHVTPCQSDCSVAGAGGGKGGTGPAASPAGWSGPRLLDLLRILLRFLGRTRPRGWRWFRLHPDATSECPQPRSARRPRRPTAGRTDGAGWVGRENPA</sequence>
<dbReference type="Proteomes" id="UP001162501">
    <property type="component" value="Chromosome 23"/>
</dbReference>
<name>A0ACB0EMX3_RANTA</name>
<evidence type="ECO:0000313" key="1">
    <source>
        <dbReference type="EMBL" id="CAI9702053.1"/>
    </source>
</evidence>
<accession>A0ACB0EMX3</accession>